<name>A0A6H2A2M9_9ZZZZ</name>
<organism evidence="1">
    <name type="scientific">viral metagenome</name>
    <dbReference type="NCBI Taxonomy" id="1070528"/>
    <lineage>
        <taxon>unclassified sequences</taxon>
        <taxon>metagenomes</taxon>
        <taxon>organismal metagenomes</taxon>
    </lineage>
</organism>
<dbReference type="EMBL" id="MT142805">
    <property type="protein sequence ID" value="QJA88815.1"/>
    <property type="molecule type" value="Genomic_DNA"/>
</dbReference>
<protein>
    <submittedName>
        <fullName evidence="1">Uncharacterized protein</fullName>
    </submittedName>
</protein>
<evidence type="ECO:0000313" key="1">
    <source>
        <dbReference type="EMBL" id="QJA53765.1"/>
    </source>
</evidence>
<evidence type="ECO:0000313" key="2">
    <source>
        <dbReference type="EMBL" id="QJA69901.1"/>
    </source>
</evidence>
<dbReference type="EMBL" id="MT144449">
    <property type="protein sequence ID" value="QJA53765.1"/>
    <property type="molecule type" value="Genomic_DNA"/>
</dbReference>
<proteinExistence type="predicted"/>
<evidence type="ECO:0000313" key="3">
    <source>
        <dbReference type="EMBL" id="QJA88815.1"/>
    </source>
</evidence>
<sequence>MKNISSIVDLYLDREIIVTDNDLDKCGAMINHYDVMLKWTSTSLTNIQKNVCNEFFNSSGECRCQDINDNKITYQCPFFKEENGQFICLADEFVINKPEDFNDIIKERLIIK</sequence>
<dbReference type="AlphaFoldDB" id="A0A6H2A2M9"/>
<reference evidence="1" key="1">
    <citation type="submission" date="2020-03" db="EMBL/GenBank/DDBJ databases">
        <title>The deep terrestrial virosphere.</title>
        <authorList>
            <person name="Holmfeldt K."/>
            <person name="Nilsson E."/>
            <person name="Simone D."/>
            <person name="Lopez-Fernandez M."/>
            <person name="Wu X."/>
            <person name="de Brujin I."/>
            <person name="Lundin D."/>
            <person name="Andersson A."/>
            <person name="Bertilsson S."/>
            <person name="Dopson M."/>
        </authorList>
    </citation>
    <scope>NUCLEOTIDE SEQUENCE</scope>
    <source>
        <strain evidence="2">MM415A04172</strain>
        <strain evidence="3">MM415B02682</strain>
        <strain evidence="1">TM448A03947</strain>
    </source>
</reference>
<accession>A0A6H2A2M9</accession>
<dbReference type="EMBL" id="MT141746">
    <property type="protein sequence ID" value="QJA69901.1"/>
    <property type="molecule type" value="Genomic_DNA"/>
</dbReference>
<gene>
    <name evidence="2" type="ORF">MM415A04172_0007</name>
    <name evidence="3" type="ORF">MM415B02682_0013</name>
    <name evidence="1" type="ORF">TM448A03947_0005</name>
</gene>